<keyword evidence="2" id="KW-1185">Reference proteome</keyword>
<gene>
    <name evidence="1" type="ORF">SAMN05421779_105314</name>
</gene>
<dbReference type="AlphaFoldDB" id="A0A1N7NRD2"/>
<dbReference type="RefSeq" id="WP_076401213.1">
    <property type="nucleotide sequence ID" value="NZ_FTOA01000005.1"/>
</dbReference>
<proteinExistence type="predicted"/>
<organism evidence="1 2">
    <name type="scientific">Insolitispirillum peregrinum</name>
    <dbReference type="NCBI Taxonomy" id="80876"/>
    <lineage>
        <taxon>Bacteria</taxon>
        <taxon>Pseudomonadati</taxon>
        <taxon>Pseudomonadota</taxon>
        <taxon>Alphaproteobacteria</taxon>
        <taxon>Rhodospirillales</taxon>
        <taxon>Novispirillaceae</taxon>
        <taxon>Insolitispirillum</taxon>
    </lineage>
</organism>
<dbReference type="Proteomes" id="UP000185678">
    <property type="component" value="Unassembled WGS sequence"/>
</dbReference>
<sequence>MTENPTFTPMLAKIEVSNVRRVSHSLTNWFQSIDRGSFSASNVTNQTLGAFGNASGSLGLVAGAATLAGSAIASGAFLAACAGPQVAVTAGVAGIVMFAKSAYSNREQAHQTLSQYVWNLVDDQRPPKSLSTTQDLEKAADAALTLLNDGQNQLKLLPKKLQAASTRIDEFHEFLRKAVADTNRLITEQNALSRSPVAAQRKGGEIKKKSEEILKRFDTAMKPGGELFEYVRRLSHTGNYVQAPLVLAHSIKVSAEGNSPQAASVMDVDYFATSPLAQSRNVLMTYHKVYADFLTLLSSL</sequence>
<accession>A0A1N7NRD2</accession>
<dbReference type="OrthoDB" id="9938520at2"/>
<dbReference type="EMBL" id="FTOA01000005">
    <property type="protein sequence ID" value="SIT00808.1"/>
    <property type="molecule type" value="Genomic_DNA"/>
</dbReference>
<protein>
    <submittedName>
        <fullName evidence="1">Uncharacterized protein</fullName>
    </submittedName>
</protein>
<reference evidence="1 2" key="1">
    <citation type="submission" date="2017-01" db="EMBL/GenBank/DDBJ databases">
        <authorList>
            <person name="Mah S.A."/>
            <person name="Swanson W.J."/>
            <person name="Moy G.W."/>
            <person name="Vacquier V.D."/>
        </authorList>
    </citation>
    <scope>NUCLEOTIDE SEQUENCE [LARGE SCALE GENOMIC DNA]</scope>
    <source>
        <strain evidence="1 2">DSM 11589</strain>
    </source>
</reference>
<evidence type="ECO:0000313" key="2">
    <source>
        <dbReference type="Proteomes" id="UP000185678"/>
    </source>
</evidence>
<name>A0A1N7NRD2_9PROT</name>
<evidence type="ECO:0000313" key="1">
    <source>
        <dbReference type="EMBL" id="SIT00808.1"/>
    </source>
</evidence>